<proteinExistence type="predicted"/>
<protein>
    <submittedName>
        <fullName evidence="2">Uncharacterized protein</fullName>
    </submittedName>
</protein>
<dbReference type="Proteomes" id="UP001605036">
    <property type="component" value="Unassembled WGS sequence"/>
</dbReference>
<accession>A0ABD1Y2E8</accession>
<dbReference type="AlphaFoldDB" id="A0ABD1Y2E8"/>
<evidence type="ECO:0000256" key="1">
    <source>
        <dbReference type="SAM" id="MobiDB-lite"/>
    </source>
</evidence>
<sequence>MEDLTSSQLQKILEDEATTFNIMQSKISNQIHLLQVEEDLFRQELEKLKREKDYPNQGGVNQIVEVTDEDAAEAGNDVSHPVTGDVDNVIKNVVEVASDGIRPRLTATPEVPEEKSADGVNLIVEIPCDEDEIMRESNMEALEQASTSHTPHLQYQILEPSSDESETDLEDSSHRKERMLSRTSASDSMKEVVGAKRRRSHASQLQRELDSEMEVEEFVAWTITHSLSTHLDLESLPPIIQADLRWQEAAINRGTANRRYERKQHS</sequence>
<name>A0ABD1Y2E8_9MARC</name>
<feature type="region of interest" description="Disordered" evidence="1">
    <location>
        <begin position="158"/>
        <end position="201"/>
    </location>
</feature>
<gene>
    <name evidence="2" type="ORF">R1flu_001011</name>
</gene>
<keyword evidence="3" id="KW-1185">Reference proteome</keyword>
<evidence type="ECO:0000313" key="3">
    <source>
        <dbReference type="Proteomes" id="UP001605036"/>
    </source>
</evidence>
<reference evidence="2 3" key="1">
    <citation type="submission" date="2024-09" db="EMBL/GenBank/DDBJ databases">
        <title>Chromosome-scale assembly of Riccia fluitans.</title>
        <authorList>
            <person name="Paukszto L."/>
            <person name="Sawicki J."/>
            <person name="Karawczyk K."/>
            <person name="Piernik-Szablinska J."/>
            <person name="Szczecinska M."/>
            <person name="Mazdziarz M."/>
        </authorList>
    </citation>
    <scope>NUCLEOTIDE SEQUENCE [LARGE SCALE GENOMIC DNA]</scope>
    <source>
        <strain evidence="2">Rf_01</strain>
        <tissue evidence="2">Aerial parts of the thallus</tissue>
    </source>
</reference>
<comment type="caution">
    <text evidence="2">The sequence shown here is derived from an EMBL/GenBank/DDBJ whole genome shotgun (WGS) entry which is preliminary data.</text>
</comment>
<dbReference type="EMBL" id="JBHFFA010000006">
    <property type="protein sequence ID" value="KAL2620806.1"/>
    <property type="molecule type" value="Genomic_DNA"/>
</dbReference>
<organism evidence="2 3">
    <name type="scientific">Riccia fluitans</name>
    <dbReference type="NCBI Taxonomy" id="41844"/>
    <lineage>
        <taxon>Eukaryota</taxon>
        <taxon>Viridiplantae</taxon>
        <taxon>Streptophyta</taxon>
        <taxon>Embryophyta</taxon>
        <taxon>Marchantiophyta</taxon>
        <taxon>Marchantiopsida</taxon>
        <taxon>Marchantiidae</taxon>
        <taxon>Marchantiales</taxon>
        <taxon>Ricciaceae</taxon>
        <taxon>Riccia</taxon>
    </lineage>
</organism>
<feature type="compositionally biased region" description="Basic and acidic residues" evidence="1">
    <location>
        <begin position="171"/>
        <end position="180"/>
    </location>
</feature>
<evidence type="ECO:0000313" key="2">
    <source>
        <dbReference type="EMBL" id="KAL2620806.1"/>
    </source>
</evidence>
<feature type="compositionally biased region" description="Acidic residues" evidence="1">
    <location>
        <begin position="161"/>
        <end position="170"/>
    </location>
</feature>